<dbReference type="PROSITE" id="PS52016">
    <property type="entry name" value="TONB_DEPENDENT_REC_3"/>
    <property type="match status" value="1"/>
</dbReference>
<dbReference type="CDD" id="cd01347">
    <property type="entry name" value="ligand_gated_channel"/>
    <property type="match status" value="1"/>
</dbReference>
<dbReference type="InterPro" id="IPR008969">
    <property type="entry name" value="CarboxyPept-like_regulatory"/>
</dbReference>
<keyword evidence="2 10" id="KW-0813">Transport</keyword>
<dbReference type="RefSeq" id="WP_166690528.1">
    <property type="nucleotide sequence ID" value="NZ_WAEL01000001.1"/>
</dbReference>
<keyword evidence="8 14" id="KW-0675">Receptor</keyword>
<dbReference type="InterPro" id="IPR012910">
    <property type="entry name" value="Plug_dom"/>
</dbReference>
<dbReference type="Pfam" id="PF00593">
    <property type="entry name" value="TonB_dep_Rec_b-barrel"/>
    <property type="match status" value="1"/>
</dbReference>
<dbReference type="SUPFAM" id="SSF49464">
    <property type="entry name" value="Carboxypeptidase regulatory domain-like"/>
    <property type="match status" value="1"/>
</dbReference>
<evidence type="ECO:0000256" key="3">
    <source>
        <dbReference type="ARBA" id="ARBA00022452"/>
    </source>
</evidence>
<dbReference type="Proteomes" id="UP000606008">
    <property type="component" value="Unassembled WGS sequence"/>
</dbReference>
<dbReference type="Gene3D" id="2.60.40.1120">
    <property type="entry name" value="Carboxypeptidase-like, regulatory domain"/>
    <property type="match status" value="1"/>
</dbReference>
<sequence>MTRIGILFFSVLTTLCHAQQLTGVVRDTRSNTPLTDATVQLDQGQQGTTTNRQGLFTITNVPAGSHQVRVSLVGYRSATQTVTITDQATLSVQIDLVPTVIQLNQQTVVTTQRRENPDFDRPEFTTVLTERDLRQRSPRTAPEALVGATGVFLQKTNHGGGSPFVRGLTGQQTLILVDGIRLNNSTFRSGPNQYLNTVDPQSIRQIEVLRSSGSVTYGSDAIGGVVNILTKTPQFSDETTVTGSVFGKAMTRDMEYSSRAEVGISTASVAILGGLAYRNFGDLVAGKGLGLEAPTGYTQLSGDVKARFRLSDKLLATAAYQSVRQDSVPVFHRVRLENYRYYQFNPQRRQLAYARLDGFYNHKFLQSVQLTALWQDQTEGRQSQRNNSPTAIYERDQTTTTGLTLLANAQPTRFWHMQNGAEWYNDRVASSRQDVTTQTGVGTSKRGLYPNGATMSSLALFSTHTITLNRLTLIAGGRYNAFRIMTPEAGTTSKEEAIIRPSALVGNAGVSVTILPGLRVVGSVQSAFRAPNIDDLGTLGVVDFRYEVPNASLRPERSLNMEAGVKLRTRRVSATLLAYNNRLTDFISRVRSGNDSIQGYPVFVKLNSAESFIRGLEAEAEYEFLPNWLAYGNLTYTYGQNVTANEPFRRIPPLNGRMGITYQSPAGWWTRAEYLYAGAQTRLAAGDLSDNRIAKGGTLGWQVLNLNGGYRFRHVTLSAEWQNITNEAYRTHGSGVDGVGSSAWLSVLVNW</sequence>
<evidence type="ECO:0000256" key="4">
    <source>
        <dbReference type="ARBA" id="ARBA00022692"/>
    </source>
</evidence>
<keyword evidence="5" id="KW-0732">Signal</keyword>
<keyword evidence="6 11" id="KW-0798">TonB box</keyword>
<comment type="caution">
    <text evidence="14">The sequence shown here is derived from an EMBL/GenBank/DDBJ whole genome shotgun (WGS) entry which is preliminary data.</text>
</comment>
<protein>
    <submittedName>
        <fullName evidence="14">TonB-dependent receptor</fullName>
    </submittedName>
</protein>
<proteinExistence type="inferred from homology"/>
<dbReference type="PANTHER" id="PTHR30069">
    <property type="entry name" value="TONB-DEPENDENT OUTER MEMBRANE RECEPTOR"/>
    <property type="match status" value="1"/>
</dbReference>
<evidence type="ECO:0000256" key="11">
    <source>
        <dbReference type="RuleBase" id="RU003357"/>
    </source>
</evidence>
<evidence type="ECO:0000256" key="7">
    <source>
        <dbReference type="ARBA" id="ARBA00023136"/>
    </source>
</evidence>
<keyword evidence="4 10" id="KW-0812">Transmembrane</keyword>
<evidence type="ECO:0000256" key="2">
    <source>
        <dbReference type="ARBA" id="ARBA00022448"/>
    </source>
</evidence>
<dbReference type="InterPro" id="IPR037066">
    <property type="entry name" value="Plug_dom_sf"/>
</dbReference>
<evidence type="ECO:0000256" key="1">
    <source>
        <dbReference type="ARBA" id="ARBA00004571"/>
    </source>
</evidence>
<dbReference type="InterPro" id="IPR039426">
    <property type="entry name" value="TonB-dep_rcpt-like"/>
</dbReference>
<evidence type="ECO:0000256" key="5">
    <source>
        <dbReference type="ARBA" id="ARBA00022729"/>
    </source>
</evidence>
<name>A0ABX0QA58_9BACT</name>
<dbReference type="Gene3D" id="2.170.130.10">
    <property type="entry name" value="TonB-dependent receptor, plug domain"/>
    <property type="match status" value="1"/>
</dbReference>
<accession>A0ABX0QA58</accession>
<evidence type="ECO:0000259" key="13">
    <source>
        <dbReference type="Pfam" id="PF07715"/>
    </source>
</evidence>
<dbReference type="InterPro" id="IPR000531">
    <property type="entry name" value="Beta-barrel_TonB"/>
</dbReference>
<evidence type="ECO:0000256" key="8">
    <source>
        <dbReference type="ARBA" id="ARBA00023170"/>
    </source>
</evidence>
<keyword evidence="9 10" id="KW-0998">Cell outer membrane</keyword>
<dbReference type="Gene3D" id="2.40.170.20">
    <property type="entry name" value="TonB-dependent receptor, beta-barrel domain"/>
    <property type="match status" value="1"/>
</dbReference>
<dbReference type="Pfam" id="PF07715">
    <property type="entry name" value="Plug"/>
    <property type="match status" value="1"/>
</dbReference>
<comment type="subcellular location">
    <subcellularLocation>
        <location evidence="1 10">Cell outer membrane</location>
        <topology evidence="1 10">Multi-pass membrane protein</topology>
    </subcellularLocation>
</comment>
<keyword evidence="7 10" id="KW-0472">Membrane</keyword>
<evidence type="ECO:0000259" key="12">
    <source>
        <dbReference type="Pfam" id="PF00593"/>
    </source>
</evidence>
<dbReference type="EMBL" id="WAEL01000001">
    <property type="protein sequence ID" value="NID08637.1"/>
    <property type="molecule type" value="Genomic_DNA"/>
</dbReference>
<evidence type="ECO:0000256" key="6">
    <source>
        <dbReference type="ARBA" id="ARBA00023077"/>
    </source>
</evidence>
<evidence type="ECO:0000256" key="9">
    <source>
        <dbReference type="ARBA" id="ARBA00023237"/>
    </source>
</evidence>
<evidence type="ECO:0000256" key="10">
    <source>
        <dbReference type="PROSITE-ProRule" id="PRU01360"/>
    </source>
</evidence>
<reference evidence="15" key="2">
    <citation type="submission" date="2023-07" db="EMBL/GenBank/DDBJ databases">
        <authorList>
            <person name="Jung D.-H."/>
        </authorList>
    </citation>
    <scope>NUCLEOTIDE SEQUENCE [LARGE SCALE GENOMIC DNA]</scope>
    <source>
        <strain evidence="15">JA-25</strain>
    </source>
</reference>
<feature type="domain" description="TonB-dependent receptor-like beta-barrel" evidence="12">
    <location>
        <begin position="334"/>
        <end position="724"/>
    </location>
</feature>
<reference evidence="15" key="1">
    <citation type="submission" date="2019-09" db="EMBL/GenBank/DDBJ databases">
        <authorList>
            <person name="Jung D.-H."/>
        </authorList>
    </citation>
    <scope>NUCLEOTIDE SEQUENCE [LARGE SCALE GENOMIC DNA]</scope>
    <source>
        <strain evidence="15">JA-25</strain>
    </source>
</reference>
<feature type="domain" description="TonB-dependent receptor plug" evidence="13">
    <location>
        <begin position="121"/>
        <end position="225"/>
    </location>
</feature>
<comment type="similarity">
    <text evidence="10 11">Belongs to the TonB-dependent receptor family.</text>
</comment>
<keyword evidence="3 10" id="KW-1134">Transmembrane beta strand</keyword>
<gene>
    <name evidence="14" type="ORF">F7231_00510</name>
</gene>
<dbReference type="Pfam" id="PF13715">
    <property type="entry name" value="CarbopepD_reg_2"/>
    <property type="match status" value="1"/>
</dbReference>
<organism evidence="14 15">
    <name type="scientific">Fibrivirga algicola</name>
    <dbReference type="NCBI Taxonomy" id="2950420"/>
    <lineage>
        <taxon>Bacteria</taxon>
        <taxon>Pseudomonadati</taxon>
        <taxon>Bacteroidota</taxon>
        <taxon>Cytophagia</taxon>
        <taxon>Cytophagales</taxon>
        <taxon>Spirosomataceae</taxon>
        <taxon>Fibrivirga</taxon>
    </lineage>
</organism>
<dbReference type="PANTHER" id="PTHR30069:SF29">
    <property type="entry name" value="HEMOGLOBIN AND HEMOGLOBIN-HAPTOGLOBIN-BINDING PROTEIN 1-RELATED"/>
    <property type="match status" value="1"/>
</dbReference>
<dbReference type="InterPro" id="IPR036942">
    <property type="entry name" value="Beta-barrel_TonB_sf"/>
</dbReference>
<dbReference type="SUPFAM" id="SSF56935">
    <property type="entry name" value="Porins"/>
    <property type="match status" value="1"/>
</dbReference>
<keyword evidence="15" id="KW-1185">Reference proteome</keyword>
<evidence type="ECO:0000313" key="15">
    <source>
        <dbReference type="Proteomes" id="UP000606008"/>
    </source>
</evidence>
<evidence type="ECO:0000313" key="14">
    <source>
        <dbReference type="EMBL" id="NID08637.1"/>
    </source>
</evidence>